<dbReference type="Pfam" id="PF01471">
    <property type="entry name" value="PG_binding_1"/>
    <property type="match status" value="1"/>
</dbReference>
<feature type="compositionally biased region" description="Acidic residues" evidence="1">
    <location>
        <begin position="112"/>
        <end position="135"/>
    </location>
</feature>
<dbReference type="OrthoDB" id="6372160at2"/>
<feature type="domain" description="Peptidoglycan binding-like" evidence="3">
    <location>
        <begin position="31"/>
        <end position="84"/>
    </location>
</feature>
<accession>A0A4U6QWZ9</accession>
<evidence type="ECO:0000256" key="1">
    <source>
        <dbReference type="SAM" id="MobiDB-lite"/>
    </source>
</evidence>
<protein>
    <submittedName>
        <fullName evidence="4">Peptidoglycan-binding protein</fullName>
    </submittedName>
</protein>
<dbReference type="InterPro" id="IPR036365">
    <property type="entry name" value="PGBD-like_sf"/>
</dbReference>
<feature type="compositionally biased region" description="Low complexity" evidence="1">
    <location>
        <begin position="91"/>
        <end position="111"/>
    </location>
</feature>
<feature type="region of interest" description="Disordered" evidence="1">
    <location>
        <begin position="91"/>
        <end position="135"/>
    </location>
</feature>
<dbReference type="Gene3D" id="1.10.101.10">
    <property type="entry name" value="PGBD-like superfamily/PGBD"/>
    <property type="match status" value="1"/>
</dbReference>
<comment type="caution">
    <text evidence="4">The sequence shown here is derived from an EMBL/GenBank/DDBJ whole genome shotgun (WGS) entry which is preliminary data.</text>
</comment>
<dbReference type="AlphaFoldDB" id="A0A4U6QWZ9"/>
<evidence type="ECO:0000313" key="5">
    <source>
        <dbReference type="Proteomes" id="UP000308488"/>
    </source>
</evidence>
<reference evidence="4 5" key="1">
    <citation type="submission" date="2019-05" db="EMBL/GenBank/DDBJ databases">
        <title>Marinobacter panjinensis sp. nov., a moderately halophilic bacterium isolated from sea tidal flat environment.</title>
        <authorList>
            <person name="Yang W."/>
            <person name="An M."/>
            <person name="He W."/>
            <person name="Luo X."/>
            <person name="Zhu L."/>
            <person name="Chen G."/>
            <person name="Zhang Y."/>
            <person name="Wang Y."/>
        </authorList>
    </citation>
    <scope>NUCLEOTIDE SEQUENCE [LARGE SCALE GENOMIC DNA]</scope>
    <source>
        <strain evidence="4 5">PJ-16</strain>
    </source>
</reference>
<gene>
    <name evidence="4" type="ORF">FDP08_16680</name>
</gene>
<feature type="signal peptide" evidence="2">
    <location>
        <begin position="1"/>
        <end position="29"/>
    </location>
</feature>
<feature type="chain" id="PRO_5020369461" evidence="2">
    <location>
        <begin position="30"/>
        <end position="135"/>
    </location>
</feature>
<keyword evidence="2" id="KW-0732">Signal</keyword>
<dbReference type="InterPro" id="IPR036366">
    <property type="entry name" value="PGBDSf"/>
</dbReference>
<name>A0A4U6QWZ9_9GAMM</name>
<sequence>MRRSATRSRLAAAVMLGAVTLAAAPHALANETVALKNALYGAGYEITNVSPQMDQATRSALTAFQRDQGLNASGELDNATKEALGMVSVQVASSGSNGSSQNATASSGAASEPEEAEDAQSEEEIEEDDDGGWFF</sequence>
<proteinExistence type="predicted"/>
<evidence type="ECO:0000256" key="2">
    <source>
        <dbReference type="SAM" id="SignalP"/>
    </source>
</evidence>
<evidence type="ECO:0000259" key="3">
    <source>
        <dbReference type="Pfam" id="PF01471"/>
    </source>
</evidence>
<dbReference type="SUPFAM" id="SSF47090">
    <property type="entry name" value="PGBD-like"/>
    <property type="match status" value="1"/>
</dbReference>
<dbReference type="EMBL" id="SZYH01000002">
    <property type="protein sequence ID" value="TKV64536.1"/>
    <property type="molecule type" value="Genomic_DNA"/>
</dbReference>
<evidence type="ECO:0000313" key="4">
    <source>
        <dbReference type="EMBL" id="TKV64536.1"/>
    </source>
</evidence>
<keyword evidence="5" id="KW-1185">Reference proteome</keyword>
<dbReference type="InterPro" id="IPR002477">
    <property type="entry name" value="Peptidoglycan-bd-like"/>
</dbReference>
<organism evidence="4 5">
    <name type="scientific">Marinobacter panjinensis</name>
    <dbReference type="NCBI Taxonomy" id="2576384"/>
    <lineage>
        <taxon>Bacteria</taxon>
        <taxon>Pseudomonadati</taxon>
        <taxon>Pseudomonadota</taxon>
        <taxon>Gammaproteobacteria</taxon>
        <taxon>Pseudomonadales</taxon>
        <taxon>Marinobacteraceae</taxon>
        <taxon>Marinobacter</taxon>
    </lineage>
</organism>
<dbReference type="Proteomes" id="UP000308488">
    <property type="component" value="Unassembled WGS sequence"/>
</dbReference>